<gene>
    <name evidence="14" type="ORF">BSYN_18390</name>
</gene>
<feature type="domain" description="Tryptophan synthase beta chain-like PALP" evidence="12">
    <location>
        <begin position="102"/>
        <end position="385"/>
    </location>
</feature>
<dbReference type="InterPro" id="IPR029144">
    <property type="entry name" value="Thr_synth_N"/>
</dbReference>
<evidence type="ECO:0000256" key="9">
    <source>
        <dbReference type="ARBA" id="ARBA00023239"/>
    </source>
</evidence>
<organism evidence="14 15">
    <name type="scientific">Bacteroides sedimenti</name>
    <dbReference type="NCBI Taxonomy" id="2136147"/>
    <lineage>
        <taxon>Bacteria</taxon>
        <taxon>Pseudomonadati</taxon>
        <taxon>Bacteroidota</taxon>
        <taxon>Bacteroidia</taxon>
        <taxon>Bacteroidales</taxon>
        <taxon>Bacteroidaceae</taxon>
        <taxon>Bacteroides</taxon>
    </lineage>
</organism>
<dbReference type="InterPro" id="IPR051166">
    <property type="entry name" value="Threonine_Synthase"/>
</dbReference>
<dbReference type="PROSITE" id="PS00165">
    <property type="entry name" value="DEHYDRATASE_SER_THR"/>
    <property type="match status" value="1"/>
</dbReference>
<keyword evidence="6" id="KW-0028">Amino-acid biosynthesis</keyword>
<evidence type="ECO:0000256" key="10">
    <source>
        <dbReference type="ARBA" id="ARBA00049144"/>
    </source>
</evidence>
<keyword evidence="8" id="KW-0663">Pyridoxal phosphate</keyword>
<dbReference type="EC" id="4.2.3.1" evidence="4 11"/>
<evidence type="ECO:0000256" key="6">
    <source>
        <dbReference type="ARBA" id="ARBA00022605"/>
    </source>
</evidence>
<dbReference type="Gene3D" id="3.90.1380.10">
    <property type="entry name" value="Threonine synthase, N-terminal domain"/>
    <property type="match status" value="1"/>
</dbReference>
<dbReference type="NCBIfam" id="TIGR00260">
    <property type="entry name" value="thrC"/>
    <property type="match status" value="1"/>
</dbReference>
<evidence type="ECO:0000259" key="12">
    <source>
        <dbReference type="Pfam" id="PF00291"/>
    </source>
</evidence>
<dbReference type="Proteomes" id="UP001496674">
    <property type="component" value="Chromosome"/>
</dbReference>
<reference evidence="14 15" key="1">
    <citation type="submission" date="2023-04" db="EMBL/GenBank/DDBJ databases">
        <title>Draft genome sequence of acteroides sedimenti strain YN3PY1.</title>
        <authorList>
            <person name="Yoshida N."/>
        </authorList>
    </citation>
    <scope>NUCLEOTIDE SEQUENCE [LARGE SCALE GENOMIC DNA]</scope>
    <source>
        <strain evidence="14 15">YN3PY1</strain>
    </source>
</reference>
<protein>
    <recommendedName>
        <fullName evidence="5 11">Threonine synthase</fullName>
        <ecNumber evidence="4 11">4.2.3.1</ecNumber>
    </recommendedName>
</protein>
<feature type="domain" description="Threonine synthase N-terminal" evidence="13">
    <location>
        <begin position="8"/>
        <end position="84"/>
    </location>
</feature>
<comment type="catalytic activity">
    <reaction evidence="10">
        <text>O-phospho-L-homoserine + H2O = L-threonine + phosphate</text>
        <dbReference type="Rhea" id="RHEA:10840"/>
        <dbReference type="ChEBI" id="CHEBI:15377"/>
        <dbReference type="ChEBI" id="CHEBI:43474"/>
        <dbReference type="ChEBI" id="CHEBI:57590"/>
        <dbReference type="ChEBI" id="CHEBI:57926"/>
        <dbReference type="EC" id="4.2.3.1"/>
    </reaction>
</comment>
<proteinExistence type="inferred from homology"/>
<comment type="cofactor">
    <cofactor evidence="1">
        <name>pyridoxal 5'-phosphate</name>
        <dbReference type="ChEBI" id="CHEBI:597326"/>
    </cofactor>
</comment>
<evidence type="ECO:0000256" key="11">
    <source>
        <dbReference type="NCBIfam" id="TIGR00260"/>
    </source>
</evidence>
<evidence type="ECO:0000256" key="7">
    <source>
        <dbReference type="ARBA" id="ARBA00022697"/>
    </source>
</evidence>
<keyword evidence="7" id="KW-0791">Threonine biosynthesis</keyword>
<dbReference type="Pfam" id="PF00291">
    <property type="entry name" value="PALP"/>
    <property type="match status" value="1"/>
</dbReference>
<evidence type="ECO:0000256" key="4">
    <source>
        <dbReference type="ARBA" id="ARBA00013028"/>
    </source>
</evidence>
<dbReference type="InterPro" id="IPR036052">
    <property type="entry name" value="TrpB-like_PALP_sf"/>
</dbReference>
<evidence type="ECO:0000313" key="14">
    <source>
        <dbReference type="EMBL" id="BEG99574.1"/>
    </source>
</evidence>
<keyword evidence="9" id="KW-0456">Lyase</keyword>
<dbReference type="PANTHER" id="PTHR42690:SF1">
    <property type="entry name" value="THREONINE SYNTHASE-LIKE 2"/>
    <property type="match status" value="1"/>
</dbReference>
<evidence type="ECO:0000256" key="5">
    <source>
        <dbReference type="ARBA" id="ARBA00018679"/>
    </source>
</evidence>
<name>A0ABM8IC69_9BACE</name>
<dbReference type="InterPro" id="IPR000634">
    <property type="entry name" value="Ser/Thr_deHydtase_PyrdxlP-BS"/>
</dbReference>
<evidence type="ECO:0000313" key="15">
    <source>
        <dbReference type="Proteomes" id="UP001496674"/>
    </source>
</evidence>
<keyword evidence="15" id="KW-1185">Reference proteome</keyword>
<evidence type="ECO:0000256" key="3">
    <source>
        <dbReference type="ARBA" id="ARBA00005517"/>
    </source>
</evidence>
<dbReference type="Pfam" id="PF14821">
    <property type="entry name" value="Thr_synth_N"/>
    <property type="match status" value="1"/>
</dbReference>
<dbReference type="SUPFAM" id="SSF53686">
    <property type="entry name" value="Tryptophan synthase beta subunit-like PLP-dependent enzymes"/>
    <property type="match status" value="1"/>
</dbReference>
<dbReference type="InterPro" id="IPR004450">
    <property type="entry name" value="Thr_synthase-like"/>
</dbReference>
<dbReference type="InterPro" id="IPR001926">
    <property type="entry name" value="TrpB-like_PALP"/>
</dbReference>
<evidence type="ECO:0000256" key="2">
    <source>
        <dbReference type="ARBA" id="ARBA00004979"/>
    </source>
</evidence>
<evidence type="ECO:0000256" key="8">
    <source>
        <dbReference type="ARBA" id="ARBA00022898"/>
    </source>
</evidence>
<evidence type="ECO:0000256" key="1">
    <source>
        <dbReference type="ARBA" id="ARBA00001933"/>
    </source>
</evidence>
<dbReference type="PANTHER" id="PTHR42690">
    <property type="entry name" value="THREONINE SYNTHASE FAMILY MEMBER"/>
    <property type="match status" value="1"/>
</dbReference>
<dbReference type="CDD" id="cd01560">
    <property type="entry name" value="Thr-synth_2"/>
    <property type="match status" value="1"/>
</dbReference>
<accession>A0ABM8IC69</accession>
<dbReference type="Gene3D" id="3.40.50.1100">
    <property type="match status" value="2"/>
</dbReference>
<sequence>MIKTNAMKYYSTNKKAPIADLQEAVVKGLASDKGLFMPESIKPLPQDFFDQIENLSFQEISYRVADAFFGEDIPAETLKQIVYDTLSFDVPLVEVSPNIYSLELFHGPTLAFKDVGGRFMARLLGYFIKKQGQKNVNVLVATSGDTGSAVANGFLGVEGIHVYVLYPKGKVSEIQEKQFTTLGQNITALEVDGTFDDCQALVKSAFMDQELNEHLSLTSANSINVARFLPQSFYYFYAYAQLKKLGRANNAVFCVPSGNFGNITAGLFGKRMGLPVTRFIASNNRNDIFFQYLKTGDYKPQPSVATIANAMDVGDPSNFARVLDLYGGSHEAIVKEISGATYTDEQISETVQWVYNKTHYLLDPHGACGYRALAENLKPGETGVFLETAHPAKFLDTVEKIIGEKVNIPAKLQAFMHGEKKSVPLAKDYASFKQYLMNV</sequence>
<evidence type="ECO:0000259" key="13">
    <source>
        <dbReference type="Pfam" id="PF14821"/>
    </source>
</evidence>
<dbReference type="EMBL" id="AP028055">
    <property type="protein sequence ID" value="BEG99574.1"/>
    <property type="molecule type" value="Genomic_DNA"/>
</dbReference>
<comment type="similarity">
    <text evidence="3">Belongs to the threonine synthase family.</text>
</comment>
<comment type="pathway">
    <text evidence="2">Amino-acid biosynthesis; L-threonine biosynthesis; L-threonine from L-aspartate: step 5/5.</text>
</comment>
<dbReference type="InterPro" id="IPR037158">
    <property type="entry name" value="Thr_synth_N_sf"/>
</dbReference>